<keyword evidence="7" id="KW-0472">Membrane</keyword>
<evidence type="ECO:0000256" key="2">
    <source>
        <dbReference type="ARBA" id="ARBA00022475"/>
    </source>
</evidence>
<evidence type="ECO:0000256" key="7">
    <source>
        <dbReference type="ARBA" id="ARBA00023136"/>
    </source>
</evidence>
<dbReference type="SMART" id="SM00382">
    <property type="entry name" value="AAA"/>
    <property type="match status" value="1"/>
</dbReference>
<proteinExistence type="predicted"/>
<dbReference type="Gene3D" id="2.40.50.100">
    <property type="match status" value="1"/>
</dbReference>
<dbReference type="InterPro" id="IPR008995">
    <property type="entry name" value="Mo/tungstate-bd_C_term_dom"/>
</dbReference>
<evidence type="ECO:0000259" key="8">
    <source>
        <dbReference type="PROSITE" id="PS50893"/>
    </source>
</evidence>
<organism evidence="9 10">
    <name type="scientific">Thorsellia kenyensis</name>
    <dbReference type="NCBI Taxonomy" id="1549888"/>
    <lineage>
        <taxon>Bacteria</taxon>
        <taxon>Pseudomonadati</taxon>
        <taxon>Pseudomonadota</taxon>
        <taxon>Gammaproteobacteria</taxon>
        <taxon>Enterobacterales</taxon>
        <taxon>Thorselliaceae</taxon>
        <taxon>Thorsellia</taxon>
    </lineage>
</organism>
<gene>
    <name evidence="9" type="ORF">ACFFIT_12945</name>
</gene>
<protein>
    <submittedName>
        <fullName evidence="9">ABC transporter ATP-binding protein</fullName>
    </submittedName>
</protein>
<dbReference type="SUPFAM" id="SSF50331">
    <property type="entry name" value="MOP-like"/>
    <property type="match status" value="1"/>
</dbReference>
<feature type="domain" description="ABC transporter" evidence="8">
    <location>
        <begin position="4"/>
        <end position="234"/>
    </location>
</feature>
<comment type="caution">
    <text evidence="9">The sequence shown here is derived from an EMBL/GenBank/DDBJ whole genome shotgun (WGS) entry which is preliminary data.</text>
</comment>
<sequence>MADISIKKLIKRYDKTQTIHGIDLEIKSGEFTVFVGPSGCGKSTLLRMIAGLEEITEGELWIDNQLVNHVDPANRGVAMVFQSYALYPHMTVEENMGFGLKMNGVDKSVIQARVNAAAKTLQMEHLLKRKPKDLSGGQRQRVAIGRAIVREPKVFLFDEPLSNLDAELRVDMRLQIAKLHYELQNTMIYVTHDQVEAMTLADKIVVLRAGNIEQVGSPLDLYHRPINEFVAGFIGSPKMNFIPGVIKSNNYENGDKAYVTVELANKQTIVLPINYLEKVSIGDNVKLGIRPEHIQLFSDDTVVPDTHHTLVFDSEVSERLGSATYLFGRIGDVEGFKVQMNGDHHVGMFQKINVMFALSDCHLFNKEGLRISPNN</sequence>
<dbReference type="PANTHER" id="PTHR43875">
    <property type="entry name" value="MALTODEXTRIN IMPORT ATP-BINDING PROTEIN MSMX"/>
    <property type="match status" value="1"/>
</dbReference>
<dbReference type="Pfam" id="PF00005">
    <property type="entry name" value="ABC_tran"/>
    <property type="match status" value="1"/>
</dbReference>
<evidence type="ECO:0000256" key="6">
    <source>
        <dbReference type="ARBA" id="ARBA00022840"/>
    </source>
</evidence>
<dbReference type="PROSITE" id="PS50893">
    <property type="entry name" value="ABC_TRANSPORTER_2"/>
    <property type="match status" value="1"/>
</dbReference>
<dbReference type="InterPro" id="IPR003593">
    <property type="entry name" value="AAA+_ATPase"/>
</dbReference>
<evidence type="ECO:0000313" key="9">
    <source>
        <dbReference type="EMBL" id="MFC0180980.1"/>
    </source>
</evidence>
<dbReference type="CDD" id="cd03301">
    <property type="entry name" value="ABC_MalK_N"/>
    <property type="match status" value="1"/>
</dbReference>
<dbReference type="InterPro" id="IPR040582">
    <property type="entry name" value="OB_MalK-like"/>
</dbReference>
<dbReference type="InterPro" id="IPR017871">
    <property type="entry name" value="ABC_transporter-like_CS"/>
</dbReference>
<dbReference type="Pfam" id="PF17912">
    <property type="entry name" value="OB_MalK"/>
    <property type="match status" value="1"/>
</dbReference>
<dbReference type="RefSeq" id="WP_385878306.1">
    <property type="nucleotide sequence ID" value="NZ_JBHLXE010000111.1"/>
</dbReference>
<evidence type="ECO:0000256" key="5">
    <source>
        <dbReference type="ARBA" id="ARBA00022741"/>
    </source>
</evidence>
<keyword evidence="4" id="KW-0762">Sugar transport</keyword>
<accession>A0ABV6CDC1</accession>
<dbReference type="SUPFAM" id="SSF52540">
    <property type="entry name" value="P-loop containing nucleoside triphosphate hydrolases"/>
    <property type="match status" value="1"/>
</dbReference>
<dbReference type="InterPro" id="IPR027417">
    <property type="entry name" value="P-loop_NTPase"/>
</dbReference>
<name>A0ABV6CDC1_9GAMM</name>
<keyword evidence="2" id="KW-1003">Cell membrane</keyword>
<keyword evidence="1" id="KW-0813">Transport</keyword>
<dbReference type="Gene3D" id="2.40.50.140">
    <property type="entry name" value="Nucleic acid-binding proteins"/>
    <property type="match status" value="1"/>
</dbReference>
<dbReference type="InterPro" id="IPR015855">
    <property type="entry name" value="ABC_transpr_MalK-like"/>
</dbReference>
<keyword evidence="3" id="KW-0997">Cell inner membrane</keyword>
<dbReference type="EMBL" id="JBHLXE010000111">
    <property type="protein sequence ID" value="MFC0180980.1"/>
    <property type="molecule type" value="Genomic_DNA"/>
</dbReference>
<dbReference type="Gene3D" id="3.40.50.300">
    <property type="entry name" value="P-loop containing nucleotide triphosphate hydrolases"/>
    <property type="match status" value="1"/>
</dbReference>
<evidence type="ECO:0000256" key="4">
    <source>
        <dbReference type="ARBA" id="ARBA00022597"/>
    </source>
</evidence>
<dbReference type="PANTHER" id="PTHR43875:SF3">
    <property type="entry name" value="MALTOSE_MALTODEXTRIN IMPORT ATP-BINDING PROTEIN MALK"/>
    <property type="match status" value="1"/>
</dbReference>
<evidence type="ECO:0000313" key="10">
    <source>
        <dbReference type="Proteomes" id="UP001589758"/>
    </source>
</evidence>
<keyword evidence="5" id="KW-0547">Nucleotide-binding</keyword>
<reference evidence="9 10" key="1">
    <citation type="submission" date="2024-09" db="EMBL/GenBank/DDBJ databases">
        <authorList>
            <person name="Sun Q."/>
            <person name="Mori K."/>
        </authorList>
    </citation>
    <scope>NUCLEOTIDE SEQUENCE [LARGE SCALE GENOMIC DNA]</scope>
    <source>
        <strain evidence="9 10">CCM 8545</strain>
    </source>
</reference>
<evidence type="ECO:0000256" key="1">
    <source>
        <dbReference type="ARBA" id="ARBA00022448"/>
    </source>
</evidence>
<dbReference type="InterPro" id="IPR003439">
    <property type="entry name" value="ABC_transporter-like_ATP-bd"/>
</dbReference>
<dbReference type="Proteomes" id="UP001589758">
    <property type="component" value="Unassembled WGS sequence"/>
</dbReference>
<keyword evidence="10" id="KW-1185">Reference proteome</keyword>
<dbReference type="InterPro" id="IPR012340">
    <property type="entry name" value="NA-bd_OB-fold"/>
</dbReference>
<dbReference type="PROSITE" id="PS00211">
    <property type="entry name" value="ABC_TRANSPORTER_1"/>
    <property type="match status" value="1"/>
</dbReference>
<dbReference type="InterPro" id="IPR047641">
    <property type="entry name" value="ABC_transpr_MalK/UgpC-like"/>
</dbReference>
<evidence type="ECO:0000256" key="3">
    <source>
        <dbReference type="ARBA" id="ARBA00022519"/>
    </source>
</evidence>
<keyword evidence="6 9" id="KW-0067">ATP-binding</keyword>
<dbReference type="NCBIfam" id="NF008653">
    <property type="entry name" value="PRK11650.1"/>
    <property type="match status" value="1"/>
</dbReference>
<dbReference type="GO" id="GO:0005524">
    <property type="term" value="F:ATP binding"/>
    <property type="evidence" value="ECO:0007669"/>
    <property type="project" value="UniProtKB-KW"/>
</dbReference>